<dbReference type="RefSeq" id="XP_013409035.1">
    <property type="nucleotide sequence ID" value="XM_013553581.1"/>
</dbReference>
<name>A0A1S3JF44_LINAN</name>
<accession>A0A1S3JF44</accession>
<dbReference type="Proteomes" id="UP000085678">
    <property type="component" value="Unplaced"/>
</dbReference>
<reference evidence="2" key="1">
    <citation type="submission" date="2025-08" db="UniProtKB">
        <authorList>
            <consortium name="RefSeq"/>
        </authorList>
    </citation>
    <scope>IDENTIFICATION</scope>
    <source>
        <tissue evidence="2">Gonads</tissue>
    </source>
</reference>
<proteinExistence type="predicted"/>
<evidence type="ECO:0000313" key="2">
    <source>
        <dbReference type="RefSeq" id="XP_013409035.1"/>
    </source>
</evidence>
<organism evidence="1 2">
    <name type="scientific">Lingula anatina</name>
    <name type="common">Brachiopod</name>
    <name type="synonym">Lingula unguis</name>
    <dbReference type="NCBI Taxonomy" id="7574"/>
    <lineage>
        <taxon>Eukaryota</taxon>
        <taxon>Metazoa</taxon>
        <taxon>Spiralia</taxon>
        <taxon>Lophotrochozoa</taxon>
        <taxon>Brachiopoda</taxon>
        <taxon>Linguliformea</taxon>
        <taxon>Lingulata</taxon>
        <taxon>Lingulida</taxon>
        <taxon>Linguloidea</taxon>
        <taxon>Lingulidae</taxon>
        <taxon>Lingula</taxon>
    </lineage>
</organism>
<dbReference type="KEGG" id="lak:106172744"/>
<gene>
    <name evidence="2" type="primary">LOC106172744</name>
</gene>
<dbReference type="InParanoid" id="A0A1S3JF44"/>
<dbReference type="GeneID" id="106172744"/>
<keyword evidence="1" id="KW-1185">Reference proteome</keyword>
<evidence type="ECO:0000313" key="1">
    <source>
        <dbReference type="Proteomes" id="UP000085678"/>
    </source>
</evidence>
<sequence length="120" mass="13939">MILAESTDNPHGVYFWTPGTKGAINSLVPAATGHLLLVLNRKVYKRQDEEFIDDNIFHRSGAVFLCVSRIDRGSRLWPDWESLSLCCSMLRNRRGKRREETDAFEERPSSYTAQEMLWLY</sequence>
<protein>
    <submittedName>
        <fullName evidence="2">Uncharacterized protein LOC106172744</fullName>
    </submittedName>
</protein>
<dbReference type="AlphaFoldDB" id="A0A1S3JF44"/>